<dbReference type="EMBL" id="CP019609">
    <property type="protein sequence ID" value="AQP53689.1"/>
    <property type="molecule type" value="Genomic_DNA"/>
</dbReference>
<evidence type="ECO:0000256" key="6">
    <source>
        <dbReference type="ARBA" id="ARBA00023136"/>
    </source>
</evidence>
<reference evidence="7 8" key="1">
    <citation type="journal article" date="2010" name="Int. J. Syst. Evol. Microbiol.">
        <title>Vagococcus penaei sp. nov., isolated from spoilage microbiota of cooked shrimp (Penaeus vannamei).</title>
        <authorList>
            <person name="Jaffres E."/>
            <person name="Prevost H."/>
            <person name="Rossero A."/>
            <person name="Joffraud J.J."/>
            <person name="Dousset X."/>
        </authorList>
    </citation>
    <scope>NUCLEOTIDE SEQUENCE [LARGE SCALE GENOMIC DNA]</scope>
    <source>
        <strain evidence="7 8">CD276</strain>
    </source>
</reference>
<dbReference type="InterPro" id="IPR018076">
    <property type="entry name" value="T2SS_GspF_dom"/>
</dbReference>
<keyword evidence="8" id="KW-1185">Reference proteome</keyword>
<comment type="similarity">
    <text evidence="2">Belongs to the GSP F family.</text>
</comment>
<dbReference type="RefSeq" id="WP_077275776.1">
    <property type="nucleotide sequence ID" value="NZ_CP019609.1"/>
</dbReference>
<evidence type="ECO:0000313" key="8">
    <source>
        <dbReference type="Proteomes" id="UP000188246"/>
    </source>
</evidence>
<dbReference type="AlphaFoldDB" id="A0A1Q2D5P2"/>
<dbReference type="KEGG" id="vpi:BW732_05180"/>
<dbReference type="NCBIfam" id="NF041012">
    <property type="entry name" value="T4P_ComGB"/>
    <property type="match status" value="1"/>
</dbReference>
<evidence type="ECO:0000256" key="2">
    <source>
        <dbReference type="ARBA" id="ARBA00005745"/>
    </source>
</evidence>
<dbReference type="OrthoDB" id="2294348at2"/>
<dbReference type="InterPro" id="IPR047692">
    <property type="entry name" value="T4P_ComGB"/>
</dbReference>
<dbReference type="Proteomes" id="UP000188246">
    <property type="component" value="Chromosome"/>
</dbReference>
<dbReference type="Gene3D" id="1.20.81.30">
    <property type="entry name" value="Type II secretion system (T2SS), domain F"/>
    <property type="match status" value="2"/>
</dbReference>
<evidence type="ECO:0000256" key="5">
    <source>
        <dbReference type="ARBA" id="ARBA00022989"/>
    </source>
</evidence>
<evidence type="ECO:0000313" key="7">
    <source>
        <dbReference type="EMBL" id="AQP53689.1"/>
    </source>
</evidence>
<dbReference type="PANTHER" id="PTHR30012:SF0">
    <property type="entry name" value="TYPE II SECRETION SYSTEM PROTEIN F-RELATED"/>
    <property type="match status" value="1"/>
</dbReference>
<comment type="subcellular location">
    <subcellularLocation>
        <location evidence="1">Cell membrane</location>
        <topology evidence="1">Multi-pass membrane protein</topology>
    </subcellularLocation>
</comment>
<dbReference type="Pfam" id="PF00482">
    <property type="entry name" value="T2SSF"/>
    <property type="match status" value="2"/>
</dbReference>
<dbReference type="PANTHER" id="PTHR30012">
    <property type="entry name" value="GENERAL SECRETION PATHWAY PROTEIN"/>
    <property type="match status" value="1"/>
</dbReference>
<protein>
    <submittedName>
        <fullName evidence="7">Uncharacterized protein</fullName>
    </submittedName>
</protein>
<dbReference type="InterPro" id="IPR003004">
    <property type="entry name" value="GspF/PilC"/>
</dbReference>
<keyword evidence="4" id="KW-0812">Transmembrane</keyword>
<evidence type="ECO:0000256" key="4">
    <source>
        <dbReference type="ARBA" id="ARBA00022692"/>
    </source>
</evidence>
<evidence type="ECO:0000256" key="1">
    <source>
        <dbReference type="ARBA" id="ARBA00004651"/>
    </source>
</evidence>
<proteinExistence type="inferred from homology"/>
<evidence type="ECO:0000256" key="3">
    <source>
        <dbReference type="ARBA" id="ARBA00022475"/>
    </source>
</evidence>
<dbReference type="STRING" id="633807.BW732_05180"/>
<dbReference type="InterPro" id="IPR042094">
    <property type="entry name" value="T2SS_GspF_sf"/>
</dbReference>
<gene>
    <name evidence="7" type="ORF">BW732_05180</name>
</gene>
<keyword evidence="5" id="KW-1133">Transmembrane helix</keyword>
<organism evidence="7 8">
    <name type="scientific">Vagococcus penaei</name>
    <dbReference type="NCBI Taxonomy" id="633807"/>
    <lineage>
        <taxon>Bacteria</taxon>
        <taxon>Bacillati</taxon>
        <taxon>Bacillota</taxon>
        <taxon>Bacilli</taxon>
        <taxon>Lactobacillales</taxon>
        <taxon>Enterococcaceae</taxon>
        <taxon>Vagococcus</taxon>
    </lineage>
</organism>
<keyword evidence="3" id="KW-1003">Cell membrane</keyword>
<sequence>MSVRGKKVYKKVGKTGRLPKKLKVGICKRHRQFTTKEKLTFIRLLSDALEAGFTLQHSLTFLSQMHPEWTGKLKQIDTGLIHGRPLSLCLKDLGFQAREVAQLQFAEIHGDFDTTLKRMAHHLEDRRKQRDKLKKTLAYPLLLLLFLLGMLFGMRWFVLPQLADLYTNQQPANFSLRFIQNFPYLILGLLVFGSLSYLLGRYYLSKSPPIRCANQLCRIPVVKGFLRDYYTSLFATEWGQLLLMGMEFRDIILIMTDTGYTPLMQAMASQIQVRLEQGYSLKKPLVTWQFLAPELAVIIQHGEMKGELGAELVIYGQTEWQRYLERIDKGVVYLQPLAFLLIALLIVSIYAGLLLPIYQGMEEFI</sequence>
<dbReference type="GO" id="GO:0005886">
    <property type="term" value="C:plasma membrane"/>
    <property type="evidence" value="ECO:0007669"/>
    <property type="project" value="UniProtKB-SubCell"/>
</dbReference>
<accession>A0A1Q2D5P2</accession>
<keyword evidence="6" id="KW-0472">Membrane</keyword>
<name>A0A1Q2D5P2_9ENTE</name>